<dbReference type="AlphaFoldDB" id="A0AAP0NGN2"/>
<dbReference type="Proteomes" id="UP001415857">
    <property type="component" value="Unassembled WGS sequence"/>
</dbReference>
<gene>
    <name evidence="1" type="ORF">L1049_002749</name>
</gene>
<evidence type="ECO:0000313" key="1">
    <source>
        <dbReference type="EMBL" id="KAK9272378.1"/>
    </source>
</evidence>
<reference evidence="1 2" key="1">
    <citation type="journal article" date="2024" name="Plant J.">
        <title>Genome sequences and population genomics reveal climatic adaptation and genomic divergence between two closely related sweetgum species.</title>
        <authorList>
            <person name="Xu W.Q."/>
            <person name="Ren C.Q."/>
            <person name="Zhang X.Y."/>
            <person name="Comes H.P."/>
            <person name="Liu X.H."/>
            <person name="Li Y.G."/>
            <person name="Kettle C.J."/>
            <person name="Jalonen R."/>
            <person name="Gaisberger H."/>
            <person name="Ma Y.Z."/>
            <person name="Qiu Y.X."/>
        </authorList>
    </citation>
    <scope>NUCLEOTIDE SEQUENCE [LARGE SCALE GENOMIC DNA]</scope>
    <source>
        <strain evidence="1">Hangzhou</strain>
    </source>
</reference>
<keyword evidence="2" id="KW-1185">Reference proteome</keyword>
<name>A0AAP0NGN2_LIQFO</name>
<dbReference type="EMBL" id="JBBPBK010000013">
    <property type="protein sequence ID" value="KAK9272378.1"/>
    <property type="molecule type" value="Genomic_DNA"/>
</dbReference>
<evidence type="ECO:0000313" key="2">
    <source>
        <dbReference type="Proteomes" id="UP001415857"/>
    </source>
</evidence>
<organism evidence="1 2">
    <name type="scientific">Liquidambar formosana</name>
    <name type="common">Formosan gum</name>
    <dbReference type="NCBI Taxonomy" id="63359"/>
    <lineage>
        <taxon>Eukaryota</taxon>
        <taxon>Viridiplantae</taxon>
        <taxon>Streptophyta</taxon>
        <taxon>Embryophyta</taxon>
        <taxon>Tracheophyta</taxon>
        <taxon>Spermatophyta</taxon>
        <taxon>Magnoliopsida</taxon>
        <taxon>eudicotyledons</taxon>
        <taxon>Gunneridae</taxon>
        <taxon>Pentapetalae</taxon>
        <taxon>Saxifragales</taxon>
        <taxon>Altingiaceae</taxon>
        <taxon>Liquidambar</taxon>
    </lineage>
</organism>
<accession>A0AAP0NGN2</accession>
<proteinExistence type="predicted"/>
<protein>
    <submittedName>
        <fullName evidence="1">Uncharacterized protein</fullName>
    </submittedName>
</protein>
<sequence length="74" mass="8203">MFVKIEWKALVDASRAMGYTDLPDQTEPSMLDSNKFLINSSHRGGDYVRVGLAASSSLPERGHFEQAGSFRIGR</sequence>
<comment type="caution">
    <text evidence="1">The sequence shown here is derived from an EMBL/GenBank/DDBJ whole genome shotgun (WGS) entry which is preliminary data.</text>
</comment>